<proteinExistence type="predicted"/>
<dbReference type="RefSeq" id="WP_141785711.1">
    <property type="nucleotide sequence ID" value="NZ_BAAAIK010000001.1"/>
</dbReference>
<dbReference type="Proteomes" id="UP000319516">
    <property type="component" value="Unassembled WGS sequence"/>
</dbReference>
<feature type="domain" description="TfoX N-terminal" evidence="1">
    <location>
        <begin position="23"/>
        <end position="106"/>
    </location>
</feature>
<dbReference type="SUPFAM" id="SSF159894">
    <property type="entry name" value="YgaC/TfoX-N like"/>
    <property type="match status" value="1"/>
</dbReference>
<dbReference type="EMBL" id="VFOP01000001">
    <property type="protein sequence ID" value="TQL51753.1"/>
    <property type="molecule type" value="Genomic_DNA"/>
</dbReference>
<keyword evidence="3" id="KW-1185">Reference proteome</keyword>
<evidence type="ECO:0000313" key="3">
    <source>
        <dbReference type="Proteomes" id="UP000319516"/>
    </source>
</evidence>
<dbReference type="InterPro" id="IPR007076">
    <property type="entry name" value="TfoX_N"/>
</dbReference>
<dbReference type="Gene3D" id="3.30.1460.30">
    <property type="entry name" value="YgaC/TfoX-N like chaperone"/>
    <property type="match status" value="1"/>
</dbReference>
<dbReference type="Pfam" id="PF04993">
    <property type="entry name" value="TfoX_N"/>
    <property type="match status" value="1"/>
</dbReference>
<name>A0A542YUJ2_9MICO</name>
<sequence>MTGKQQDLADRIRTALEDEPSTRTVSMFGGLSFMVHEKMVVAAQRDGALLVRIDPAHHARLLALPGASQAEMGTGRPMGPGWISVDPRAITDDEQLGWWIEVAMEFNAAVRSGG</sequence>
<gene>
    <name evidence="2" type="ORF">FB467_2909</name>
</gene>
<accession>A0A542YUJ2</accession>
<evidence type="ECO:0000313" key="2">
    <source>
        <dbReference type="EMBL" id="TQL51753.1"/>
    </source>
</evidence>
<protein>
    <submittedName>
        <fullName evidence="2">TfoX-like protein</fullName>
    </submittedName>
</protein>
<organism evidence="2 3">
    <name type="scientific">Ornithinicoccus hortensis</name>
    <dbReference type="NCBI Taxonomy" id="82346"/>
    <lineage>
        <taxon>Bacteria</taxon>
        <taxon>Bacillati</taxon>
        <taxon>Actinomycetota</taxon>
        <taxon>Actinomycetes</taxon>
        <taxon>Micrococcales</taxon>
        <taxon>Intrasporangiaceae</taxon>
        <taxon>Ornithinicoccus</taxon>
    </lineage>
</organism>
<dbReference type="AlphaFoldDB" id="A0A542YUJ2"/>
<evidence type="ECO:0000259" key="1">
    <source>
        <dbReference type="Pfam" id="PF04993"/>
    </source>
</evidence>
<dbReference type="OrthoDB" id="214902at2"/>
<reference evidence="2 3" key="1">
    <citation type="submission" date="2019-06" db="EMBL/GenBank/DDBJ databases">
        <title>Sequencing the genomes of 1000 actinobacteria strains.</title>
        <authorList>
            <person name="Klenk H.-P."/>
        </authorList>
    </citation>
    <scope>NUCLEOTIDE SEQUENCE [LARGE SCALE GENOMIC DNA]</scope>
    <source>
        <strain evidence="2 3">DSM 12335</strain>
    </source>
</reference>
<comment type="caution">
    <text evidence="2">The sequence shown here is derived from an EMBL/GenBank/DDBJ whole genome shotgun (WGS) entry which is preliminary data.</text>
</comment>